<dbReference type="AlphaFoldDB" id="A0A5C8GK65"/>
<dbReference type="Proteomes" id="UP000321612">
    <property type="component" value="Unassembled WGS sequence"/>
</dbReference>
<keyword evidence="2" id="KW-1185">Reference proteome</keyword>
<name>A0A5C8GK65_9BACT</name>
<protein>
    <submittedName>
        <fullName evidence="1">Uncharacterized protein</fullName>
    </submittedName>
</protein>
<dbReference type="RefSeq" id="WP_165444189.1">
    <property type="nucleotide sequence ID" value="NZ_VFFG01000037.1"/>
</dbReference>
<accession>A0A5C8GK65</accession>
<evidence type="ECO:0000313" key="1">
    <source>
        <dbReference type="EMBL" id="TXJ62400.1"/>
    </source>
</evidence>
<reference evidence="2" key="1">
    <citation type="submission" date="2019-05" db="EMBL/GenBank/DDBJ databases">
        <title>Prevotella brunnea sp. nov., isolated from a wound of a patient.</title>
        <authorList>
            <person name="Buhl M."/>
        </authorList>
    </citation>
    <scope>NUCLEOTIDE SEQUENCE [LARGE SCALE GENOMIC DNA]</scope>
    <source>
        <strain evidence="2">A2672</strain>
    </source>
</reference>
<dbReference type="EMBL" id="SDIK01000031">
    <property type="protein sequence ID" value="TXJ62400.1"/>
    <property type="molecule type" value="Genomic_DNA"/>
</dbReference>
<evidence type="ECO:0000313" key="2">
    <source>
        <dbReference type="Proteomes" id="UP000321612"/>
    </source>
</evidence>
<gene>
    <name evidence="1" type="ORF">ETF27_04670</name>
</gene>
<comment type="caution">
    <text evidence="1">The sequence shown here is derived from an EMBL/GenBank/DDBJ whole genome shotgun (WGS) entry which is preliminary data.</text>
</comment>
<proteinExistence type="predicted"/>
<sequence>MISQAEKLQDWLMKETHSDLPCDLMTINKCQIIKRNREFTEKEQLEIRNVINQTKDESFKFACYLLLGEKTAAKYHYAKVDEQTKVDMKNWPIMKFAKDLNLEI</sequence>
<organism evidence="1 2">
    <name type="scientific">Prevotella brunnea</name>
    <dbReference type="NCBI Taxonomy" id="2508867"/>
    <lineage>
        <taxon>Bacteria</taxon>
        <taxon>Pseudomonadati</taxon>
        <taxon>Bacteroidota</taxon>
        <taxon>Bacteroidia</taxon>
        <taxon>Bacteroidales</taxon>
        <taxon>Prevotellaceae</taxon>
        <taxon>Prevotella</taxon>
    </lineage>
</organism>